<gene>
    <name evidence="1" type="ORF">FEG63_12330</name>
</gene>
<sequence length="169" mass="19206">MKVLKKIGPPAGFRRFVFRLPIYLYRWGLGGLLGDRLLLLTHRGRRSGKERLVLLEVAEYDTATDSYLVASGWGPTADWYRNILDAPPVRIQVGRRRMSATALPLTREEGAEVFVRYACRHPKAARRVLPRLMGYSVDGSRADFQQVGLRLPFVRLVPRVSRGTSRTGR</sequence>
<name>A0ABX2JU48_9MYCO</name>
<keyword evidence="2" id="KW-1185">Reference proteome</keyword>
<evidence type="ECO:0000313" key="2">
    <source>
        <dbReference type="Proteomes" id="UP000708347"/>
    </source>
</evidence>
<comment type="caution">
    <text evidence="1">The sequence shown here is derived from an EMBL/GenBank/DDBJ whole genome shotgun (WGS) entry which is preliminary data.</text>
</comment>
<reference evidence="1 2" key="1">
    <citation type="submission" date="2019-05" db="EMBL/GenBank/DDBJ databases">
        <title>Mycolicibacterium sphagni ENV482 genome assembly.</title>
        <authorList>
            <person name="Chen W."/>
            <person name="Faulkner N.W."/>
            <person name="Hyman M.R."/>
        </authorList>
    </citation>
    <scope>NUCLEOTIDE SEQUENCE [LARGE SCALE GENOMIC DNA]</scope>
    <source>
        <strain evidence="1 2">ENV482</strain>
    </source>
</reference>
<accession>A0ABX2JU48</accession>
<dbReference type="Pfam" id="PF04075">
    <property type="entry name" value="F420H2_quin_red"/>
    <property type="match status" value="1"/>
</dbReference>
<protein>
    <submittedName>
        <fullName evidence="1">Nitroreductase family deazaflavin-dependent oxidoreductase</fullName>
    </submittedName>
</protein>
<dbReference type="InterPro" id="IPR012349">
    <property type="entry name" value="Split_barrel_FMN-bd"/>
</dbReference>
<dbReference type="InterPro" id="IPR004378">
    <property type="entry name" value="F420H2_quin_Rdtase"/>
</dbReference>
<dbReference type="NCBIfam" id="TIGR00026">
    <property type="entry name" value="hi_GC_TIGR00026"/>
    <property type="match status" value="1"/>
</dbReference>
<dbReference type="Gene3D" id="2.30.110.10">
    <property type="entry name" value="Electron Transport, Fmn-binding Protein, Chain A"/>
    <property type="match status" value="1"/>
</dbReference>
<dbReference type="EMBL" id="VBSB01000008">
    <property type="protein sequence ID" value="NTY60334.1"/>
    <property type="molecule type" value="Genomic_DNA"/>
</dbReference>
<dbReference type="Proteomes" id="UP000708347">
    <property type="component" value="Unassembled WGS sequence"/>
</dbReference>
<organism evidence="1 2">
    <name type="scientific">Mycolicibacterium sphagni</name>
    <dbReference type="NCBI Taxonomy" id="1786"/>
    <lineage>
        <taxon>Bacteria</taxon>
        <taxon>Bacillati</taxon>
        <taxon>Actinomycetota</taxon>
        <taxon>Actinomycetes</taxon>
        <taxon>Mycobacteriales</taxon>
        <taxon>Mycobacteriaceae</taxon>
        <taxon>Mycolicibacterium</taxon>
    </lineage>
</organism>
<proteinExistence type="predicted"/>
<dbReference type="RefSeq" id="WP_174398172.1">
    <property type="nucleotide sequence ID" value="NZ_VBSB01000008.1"/>
</dbReference>
<evidence type="ECO:0000313" key="1">
    <source>
        <dbReference type="EMBL" id="NTY60334.1"/>
    </source>
</evidence>